<dbReference type="Gene3D" id="3.90.550.10">
    <property type="entry name" value="Spore Coat Polysaccharide Biosynthesis Protein SpsA, Chain A"/>
    <property type="match status" value="1"/>
</dbReference>
<gene>
    <name evidence="5" type="ORF">METZ01_LOCUS302380</name>
</gene>
<evidence type="ECO:0000256" key="2">
    <source>
        <dbReference type="ARBA" id="ARBA00022679"/>
    </source>
</evidence>
<keyword evidence="1" id="KW-0328">Glycosyltransferase</keyword>
<evidence type="ECO:0000256" key="3">
    <source>
        <dbReference type="SAM" id="Phobius"/>
    </source>
</evidence>
<keyword evidence="3" id="KW-0812">Transmembrane</keyword>
<protein>
    <recommendedName>
        <fullName evidence="4">Glycosyltransferase 2-like domain-containing protein</fullName>
    </recommendedName>
</protein>
<dbReference type="PANTHER" id="PTHR43630">
    <property type="entry name" value="POLY-BETA-1,6-N-ACETYL-D-GLUCOSAMINE SYNTHASE"/>
    <property type="match status" value="1"/>
</dbReference>
<accession>A0A382ML99</accession>
<dbReference type="SUPFAM" id="SSF53448">
    <property type="entry name" value="Nucleotide-diphospho-sugar transferases"/>
    <property type="match status" value="1"/>
</dbReference>
<feature type="domain" description="Glycosyltransferase 2-like" evidence="4">
    <location>
        <begin position="5"/>
        <end position="167"/>
    </location>
</feature>
<name>A0A382ML99_9ZZZZ</name>
<dbReference type="CDD" id="cd06423">
    <property type="entry name" value="CESA_like"/>
    <property type="match status" value="1"/>
</dbReference>
<proteinExistence type="predicted"/>
<dbReference type="InterPro" id="IPR029044">
    <property type="entry name" value="Nucleotide-diphossugar_trans"/>
</dbReference>
<evidence type="ECO:0000259" key="4">
    <source>
        <dbReference type="Pfam" id="PF00535"/>
    </source>
</evidence>
<keyword evidence="3" id="KW-1133">Transmembrane helix</keyword>
<evidence type="ECO:0000313" key="5">
    <source>
        <dbReference type="EMBL" id="SVC49526.1"/>
    </source>
</evidence>
<organism evidence="5">
    <name type="scientific">marine metagenome</name>
    <dbReference type="NCBI Taxonomy" id="408172"/>
    <lineage>
        <taxon>unclassified sequences</taxon>
        <taxon>metagenomes</taxon>
        <taxon>ecological metagenomes</taxon>
    </lineage>
</organism>
<feature type="transmembrane region" description="Helical" evidence="3">
    <location>
        <begin position="269"/>
        <end position="288"/>
    </location>
</feature>
<dbReference type="AlphaFoldDB" id="A0A382ML99"/>
<keyword evidence="3" id="KW-0472">Membrane</keyword>
<dbReference type="Pfam" id="PF00535">
    <property type="entry name" value="Glycos_transf_2"/>
    <property type="match status" value="1"/>
</dbReference>
<dbReference type="EMBL" id="UINC01094354">
    <property type="protein sequence ID" value="SVC49526.1"/>
    <property type="molecule type" value="Genomic_DNA"/>
</dbReference>
<feature type="non-terminal residue" evidence="5">
    <location>
        <position position="289"/>
    </location>
</feature>
<evidence type="ECO:0000256" key="1">
    <source>
        <dbReference type="ARBA" id="ARBA00022676"/>
    </source>
</evidence>
<dbReference type="GO" id="GO:0016757">
    <property type="term" value="F:glycosyltransferase activity"/>
    <property type="evidence" value="ECO:0007669"/>
    <property type="project" value="UniProtKB-KW"/>
</dbReference>
<dbReference type="InterPro" id="IPR001173">
    <property type="entry name" value="Glyco_trans_2-like"/>
</dbReference>
<sequence>MSEVSIIIPAHNSEDTIENCINSILLATKNVVSEIIVVDDNSTDNTSKIVNNFKEIKLIKLKINSGAGAARNAGADLAKYKILCFVDSDIVIAKDSIQILLSRLIKDTDTGAVLATQRVVNLNKTDWTSNFVCLKSCYGFESTQTEIEFSACCSEFCVISKELFNKIGKWKTLRNAGGEEFDMGLKINNLNKKNIKLKSASYEAHYQSLYKRFINIVDRTEKYLPTFFKKKKFDSLGTFATFNQAFSSLITSLYILLTMLIIILNKTYIIIPLLIILFVIQLIIEFRFL</sequence>
<keyword evidence="2" id="KW-0808">Transferase</keyword>
<dbReference type="PANTHER" id="PTHR43630:SF1">
    <property type="entry name" value="POLY-BETA-1,6-N-ACETYL-D-GLUCOSAMINE SYNTHASE"/>
    <property type="match status" value="1"/>
</dbReference>
<feature type="transmembrane region" description="Helical" evidence="3">
    <location>
        <begin position="239"/>
        <end position="263"/>
    </location>
</feature>
<reference evidence="5" key="1">
    <citation type="submission" date="2018-05" db="EMBL/GenBank/DDBJ databases">
        <authorList>
            <person name="Lanie J.A."/>
            <person name="Ng W.-L."/>
            <person name="Kazmierczak K.M."/>
            <person name="Andrzejewski T.M."/>
            <person name="Davidsen T.M."/>
            <person name="Wayne K.J."/>
            <person name="Tettelin H."/>
            <person name="Glass J.I."/>
            <person name="Rusch D."/>
            <person name="Podicherti R."/>
            <person name="Tsui H.-C.T."/>
            <person name="Winkler M.E."/>
        </authorList>
    </citation>
    <scope>NUCLEOTIDE SEQUENCE</scope>
</reference>
<feature type="non-terminal residue" evidence="5">
    <location>
        <position position="1"/>
    </location>
</feature>